<dbReference type="InParanoid" id="E9I1C3"/>
<dbReference type="AlphaFoldDB" id="E9I1C3"/>
<dbReference type="EMBL" id="GL733757">
    <property type="protein sequence ID" value="EFX62207.1"/>
    <property type="molecule type" value="Genomic_DNA"/>
</dbReference>
<evidence type="ECO:0000313" key="2">
    <source>
        <dbReference type="Proteomes" id="UP000000305"/>
    </source>
</evidence>
<accession>E9I1C3</accession>
<dbReference type="PhylomeDB" id="E9I1C3"/>
<dbReference type="KEGG" id="dpx:DAPPUDRAFT_337270"/>
<dbReference type="HOGENOM" id="CLU_2514931_0_0_1"/>
<organism evidence="1 2">
    <name type="scientific">Daphnia pulex</name>
    <name type="common">Water flea</name>
    <dbReference type="NCBI Taxonomy" id="6669"/>
    <lineage>
        <taxon>Eukaryota</taxon>
        <taxon>Metazoa</taxon>
        <taxon>Ecdysozoa</taxon>
        <taxon>Arthropoda</taxon>
        <taxon>Crustacea</taxon>
        <taxon>Branchiopoda</taxon>
        <taxon>Diplostraca</taxon>
        <taxon>Cladocera</taxon>
        <taxon>Anomopoda</taxon>
        <taxon>Daphniidae</taxon>
        <taxon>Daphnia</taxon>
    </lineage>
</organism>
<sequence length="85" mass="9929">MVSKPTFHDRFGKYYRERIREINEMLIAKANLRPDDEDLPELACEMPPLEDLEISKFEFCGIPFKGWEAPVEATRVKPVEIETTT</sequence>
<evidence type="ECO:0000313" key="1">
    <source>
        <dbReference type="EMBL" id="EFX62207.1"/>
    </source>
</evidence>
<protein>
    <submittedName>
        <fullName evidence="1">Uncharacterized protein</fullName>
    </submittedName>
</protein>
<name>E9I1C3_DAPPU</name>
<dbReference type="Proteomes" id="UP000000305">
    <property type="component" value="Unassembled WGS sequence"/>
</dbReference>
<gene>
    <name evidence="1" type="ORF">DAPPUDRAFT_337270</name>
</gene>
<keyword evidence="2" id="KW-1185">Reference proteome</keyword>
<reference evidence="1 2" key="1">
    <citation type="journal article" date="2011" name="Science">
        <title>The ecoresponsive genome of Daphnia pulex.</title>
        <authorList>
            <person name="Colbourne J.K."/>
            <person name="Pfrender M.E."/>
            <person name="Gilbert D."/>
            <person name="Thomas W.K."/>
            <person name="Tucker A."/>
            <person name="Oakley T.H."/>
            <person name="Tokishita S."/>
            <person name="Aerts A."/>
            <person name="Arnold G.J."/>
            <person name="Basu M.K."/>
            <person name="Bauer D.J."/>
            <person name="Caceres C.E."/>
            <person name="Carmel L."/>
            <person name="Casola C."/>
            <person name="Choi J.H."/>
            <person name="Detter J.C."/>
            <person name="Dong Q."/>
            <person name="Dusheyko S."/>
            <person name="Eads B.D."/>
            <person name="Frohlich T."/>
            <person name="Geiler-Samerotte K.A."/>
            <person name="Gerlach D."/>
            <person name="Hatcher P."/>
            <person name="Jogdeo S."/>
            <person name="Krijgsveld J."/>
            <person name="Kriventseva E.V."/>
            <person name="Kultz D."/>
            <person name="Laforsch C."/>
            <person name="Lindquist E."/>
            <person name="Lopez J."/>
            <person name="Manak J.R."/>
            <person name="Muller J."/>
            <person name="Pangilinan J."/>
            <person name="Patwardhan R.P."/>
            <person name="Pitluck S."/>
            <person name="Pritham E.J."/>
            <person name="Rechtsteiner A."/>
            <person name="Rho M."/>
            <person name="Rogozin I.B."/>
            <person name="Sakarya O."/>
            <person name="Salamov A."/>
            <person name="Schaack S."/>
            <person name="Shapiro H."/>
            <person name="Shiga Y."/>
            <person name="Skalitzky C."/>
            <person name="Smith Z."/>
            <person name="Souvorov A."/>
            <person name="Sung W."/>
            <person name="Tang Z."/>
            <person name="Tsuchiya D."/>
            <person name="Tu H."/>
            <person name="Vos H."/>
            <person name="Wang M."/>
            <person name="Wolf Y.I."/>
            <person name="Yamagata H."/>
            <person name="Yamada T."/>
            <person name="Ye Y."/>
            <person name="Shaw J.R."/>
            <person name="Andrews J."/>
            <person name="Crease T.J."/>
            <person name="Tang H."/>
            <person name="Lucas S.M."/>
            <person name="Robertson H.M."/>
            <person name="Bork P."/>
            <person name="Koonin E.V."/>
            <person name="Zdobnov E.M."/>
            <person name="Grigoriev I.V."/>
            <person name="Lynch M."/>
            <person name="Boore J.L."/>
        </authorList>
    </citation>
    <scope>NUCLEOTIDE SEQUENCE [LARGE SCALE GENOMIC DNA]</scope>
</reference>
<proteinExistence type="predicted"/>